<dbReference type="SUPFAM" id="SSF51569">
    <property type="entry name" value="Aldolase"/>
    <property type="match status" value="1"/>
</dbReference>
<dbReference type="PROSITE" id="PS00159">
    <property type="entry name" value="ALDOLASE_KDPG_KHG_1"/>
    <property type="match status" value="1"/>
</dbReference>
<keyword evidence="7" id="KW-0704">Schiff base</keyword>
<dbReference type="InterPro" id="IPR000887">
    <property type="entry name" value="Aldlse_KDPG_KHG"/>
</dbReference>
<evidence type="ECO:0000256" key="5">
    <source>
        <dbReference type="ARBA" id="ARBA00013063"/>
    </source>
</evidence>
<dbReference type="NCBIfam" id="TIGR01182">
    <property type="entry name" value="eda"/>
    <property type="match status" value="1"/>
</dbReference>
<protein>
    <recommendedName>
        <fullName evidence="5">2-dehydro-3-deoxy-phosphogluconate aldolase</fullName>
        <ecNumber evidence="5">4.1.2.14</ecNumber>
    </recommendedName>
</protein>
<reference evidence="9 10" key="1">
    <citation type="submission" date="2024-07" db="EMBL/GenBank/DDBJ databases">
        <authorList>
            <person name="Thanompreechachai J."/>
            <person name="Duangmal K."/>
        </authorList>
    </citation>
    <scope>NUCLEOTIDE SEQUENCE [LARGE SCALE GENOMIC DNA]</scope>
    <source>
        <strain evidence="9 10">LSe6-4</strain>
    </source>
</reference>
<dbReference type="NCBIfam" id="NF004325">
    <property type="entry name" value="PRK05718.1"/>
    <property type="match status" value="1"/>
</dbReference>
<dbReference type="RefSeq" id="WP_370441595.1">
    <property type="nucleotide sequence ID" value="NZ_JBGFTU010000011.1"/>
</dbReference>
<accession>A0ABV4H1C7</accession>
<proteinExistence type="inferred from homology"/>
<dbReference type="PANTHER" id="PTHR30246:SF1">
    <property type="entry name" value="2-DEHYDRO-3-DEOXY-6-PHOSPHOGALACTONATE ALDOLASE-RELATED"/>
    <property type="match status" value="1"/>
</dbReference>
<comment type="catalytic activity">
    <reaction evidence="1">
        <text>2-dehydro-3-deoxy-6-phospho-D-gluconate = D-glyceraldehyde 3-phosphate + pyruvate</text>
        <dbReference type="Rhea" id="RHEA:17089"/>
        <dbReference type="ChEBI" id="CHEBI:15361"/>
        <dbReference type="ChEBI" id="CHEBI:57569"/>
        <dbReference type="ChEBI" id="CHEBI:59776"/>
        <dbReference type="EC" id="4.1.2.14"/>
    </reaction>
</comment>
<dbReference type="GO" id="GO:0008675">
    <property type="term" value="F:2-dehydro-3-deoxy-phosphogluconate aldolase activity"/>
    <property type="evidence" value="ECO:0007669"/>
    <property type="project" value="UniProtKB-EC"/>
</dbReference>
<dbReference type="EC" id="4.1.2.14" evidence="5"/>
<sequence>MSATRSPAHSPVCVLDVSPVVPVVVVEDVATAVPLARALLAGGIGVVELTLRTPVALDAVRAVALEVPEILLGVGTCTSADDVARAVDAGAQFLVSPGTTRSLVEAARDRDVPLLPGVATVSEALAALELGIHELKFFPAQQSGGVPFLAALRTVLPQVRFCPTGGISPATAGEYLALSNVGCVGGSWLTPADALAAGDFARVEELARAAVALRGATGAHG</sequence>
<comment type="caution">
    <text evidence="9">The sequence shown here is derived from an EMBL/GenBank/DDBJ whole genome shotgun (WGS) entry which is preliminary data.</text>
</comment>
<evidence type="ECO:0000256" key="6">
    <source>
        <dbReference type="ARBA" id="ARBA00023239"/>
    </source>
</evidence>
<evidence type="ECO:0000256" key="3">
    <source>
        <dbReference type="ARBA" id="ARBA00006906"/>
    </source>
</evidence>
<dbReference type="InterPro" id="IPR031338">
    <property type="entry name" value="KDPG/KHG_AS_2"/>
</dbReference>
<dbReference type="PANTHER" id="PTHR30246">
    <property type="entry name" value="2-KETO-3-DEOXY-6-PHOSPHOGLUCONATE ALDOLASE"/>
    <property type="match status" value="1"/>
</dbReference>
<evidence type="ECO:0000256" key="4">
    <source>
        <dbReference type="ARBA" id="ARBA00011233"/>
    </source>
</evidence>
<organism evidence="9 10">
    <name type="scientific">Kineococcus halophytocola</name>
    <dbReference type="NCBI Taxonomy" id="3234027"/>
    <lineage>
        <taxon>Bacteria</taxon>
        <taxon>Bacillati</taxon>
        <taxon>Actinomycetota</taxon>
        <taxon>Actinomycetes</taxon>
        <taxon>Kineosporiales</taxon>
        <taxon>Kineosporiaceae</taxon>
        <taxon>Kineococcus</taxon>
    </lineage>
</organism>
<evidence type="ECO:0000256" key="2">
    <source>
        <dbReference type="ARBA" id="ARBA00004736"/>
    </source>
</evidence>
<comment type="subunit">
    <text evidence="4">Homotrimer.</text>
</comment>
<dbReference type="Pfam" id="PF01081">
    <property type="entry name" value="Aldolase"/>
    <property type="match status" value="1"/>
</dbReference>
<name>A0ABV4H1C7_9ACTN</name>
<evidence type="ECO:0000313" key="10">
    <source>
        <dbReference type="Proteomes" id="UP001565927"/>
    </source>
</evidence>
<comment type="pathway">
    <text evidence="2">Carbohydrate acid metabolism; 2-dehydro-3-deoxy-D-gluconate degradation; D-glyceraldehyde 3-phosphate and pyruvate from 2-dehydro-3-deoxy-D-gluconate: step 2/2.</text>
</comment>
<evidence type="ECO:0000313" key="9">
    <source>
        <dbReference type="EMBL" id="MEZ0165376.1"/>
    </source>
</evidence>
<dbReference type="CDD" id="cd00452">
    <property type="entry name" value="KDPG_aldolase"/>
    <property type="match status" value="1"/>
</dbReference>
<evidence type="ECO:0000256" key="7">
    <source>
        <dbReference type="ARBA" id="ARBA00023270"/>
    </source>
</evidence>
<dbReference type="InterPro" id="IPR013785">
    <property type="entry name" value="Aldolase_TIM"/>
</dbReference>
<keyword evidence="6 9" id="KW-0456">Lyase</keyword>
<evidence type="ECO:0000256" key="1">
    <source>
        <dbReference type="ARBA" id="ARBA00000654"/>
    </source>
</evidence>
<dbReference type="GO" id="GO:0008700">
    <property type="term" value="F:(R,S)-4-hydroxy-2-oxoglutarate aldolase activity"/>
    <property type="evidence" value="ECO:0007669"/>
    <property type="project" value="UniProtKB-EC"/>
</dbReference>
<dbReference type="PROSITE" id="PS00160">
    <property type="entry name" value="ALDOLASE_KDPG_KHG_2"/>
    <property type="match status" value="1"/>
</dbReference>
<evidence type="ECO:0000256" key="8">
    <source>
        <dbReference type="ARBA" id="ARBA00023277"/>
    </source>
</evidence>
<dbReference type="InterPro" id="IPR031337">
    <property type="entry name" value="KDPG/KHG_AS_1"/>
</dbReference>
<dbReference type="Proteomes" id="UP001565927">
    <property type="component" value="Unassembled WGS sequence"/>
</dbReference>
<comment type="similarity">
    <text evidence="3">Belongs to the KHG/KDPG aldolase family.</text>
</comment>
<keyword evidence="8" id="KW-0119">Carbohydrate metabolism</keyword>
<keyword evidence="10" id="KW-1185">Reference proteome</keyword>
<gene>
    <name evidence="9" type="primary">eda</name>
    <name evidence="9" type="ORF">AB2L27_11460</name>
</gene>
<dbReference type="Gene3D" id="3.20.20.70">
    <property type="entry name" value="Aldolase class I"/>
    <property type="match status" value="1"/>
</dbReference>
<dbReference type="EMBL" id="JBGFTU010000011">
    <property type="protein sequence ID" value="MEZ0165376.1"/>
    <property type="molecule type" value="Genomic_DNA"/>
</dbReference>